<dbReference type="Pfam" id="PF04389">
    <property type="entry name" value="Peptidase_M28"/>
    <property type="match status" value="1"/>
</dbReference>
<gene>
    <name evidence="2" type="ORF">HNR44_003588</name>
</gene>
<dbReference type="AlphaFoldDB" id="A0A841Q0Y2"/>
<dbReference type="RefSeq" id="WP_184405977.1">
    <property type="nucleotide sequence ID" value="NZ_JACHHJ010000009.1"/>
</dbReference>
<dbReference type="EMBL" id="JACHHJ010000009">
    <property type="protein sequence ID" value="MBB6451573.1"/>
    <property type="molecule type" value="Genomic_DNA"/>
</dbReference>
<reference evidence="2 3" key="1">
    <citation type="submission" date="2020-08" db="EMBL/GenBank/DDBJ databases">
        <title>Genomic Encyclopedia of Type Strains, Phase IV (KMG-IV): sequencing the most valuable type-strain genomes for metagenomic binning, comparative biology and taxonomic classification.</title>
        <authorList>
            <person name="Goeker M."/>
        </authorList>
    </citation>
    <scope>NUCLEOTIDE SEQUENCE [LARGE SCALE GENOMIC DNA]</scope>
    <source>
        <strain evidence="2 3">DSM 21769</strain>
    </source>
</reference>
<keyword evidence="2" id="KW-0121">Carboxypeptidase</keyword>
<keyword evidence="2" id="KW-0378">Hydrolase</keyword>
<organism evidence="2 3">
    <name type="scientific">Geomicrobium halophilum</name>
    <dbReference type="NCBI Taxonomy" id="549000"/>
    <lineage>
        <taxon>Bacteria</taxon>
        <taxon>Bacillati</taxon>
        <taxon>Bacillota</taxon>
        <taxon>Bacilli</taxon>
        <taxon>Bacillales</taxon>
        <taxon>Geomicrobium</taxon>
    </lineage>
</organism>
<keyword evidence="2" id="KW-0645">Protease</keyword>
<dbReference type="GO" id="GO:0004180">
    <property type="term" value="F:carboxypeptidase activity"/>
    <property type="evidence" value="ECO:0007669"/>
    <property type="project" value="UniProtKB-KW"/>
</dbReference>
<proteinExistence type="predicted"/>
<accession>A0A841Q0Y2</accession>
<feature type="domain" description="Peptidase M28" evidence="1">
    <location>
        <begin position="2"/>
        <end position="138"/>
    </location>
</feature>
<name>A0A841Q0Y2_9BACL</name>
<evidence type="ECO:0000313" key="3">
    <source>
        <dbReference type="Proteomes" id="UP000568839"/>
    </source>
</evidence>
<evidence type="ECO:0000313" key="2">
    <source>
        <dbReference type="EMBL" id="MBB6451573.1"/>
    </source>
</evidence>
<evidence type="ECO:0000259" key="1">
    <source>
        <dbReference type="Pfam" id="PF04389"/>
    </source>
</evidence>
<protein>
    <submittedName>
        <fullName evidence="2">Zn-dependent M28 family amino/carboxypeptidase</fullName>
    </submittedName>
</protein>
<feature type="non-terminal residue" evidence="2">
    <location>
        <position position="1"/>
    </location>
</feature>
<comment type="caution">
    <text evidence="2">The sequence shown here is derived from an EMBL/GenBank/DDBJ whole genome shotgun (WGS) entry which is preliminary data.</text>
</comment>
<keyword evidence="3" id="KW-1185">Reference proteome</keyword>
<dbReference type="InterPro" id="IPR007484">
    <property type="entry name" value="Peptidase_M28"/>
</dbReference>
<dbReference type="Proteomes" id="UP000568839">
    <property type="component" value="Unassembled WGS sequence"/>
</dbReference>
<dbReference type="Gene3D" id="3.40.630.10">
    <property type="entry name" value="Zn peptidases"/>
    <property type="match status" value="1"/>
</dbReference>
<sequence length="158" mass="17190">LGAEEIGLVGGFEYVDQLSDSEIDRSVANFNLDMVGTAWEPASQLHVSTVDGEANAVWDYTDSAAERLELDDDKLTLHQLGRSDHVPFYEVGIDAALFIWMEPGTAPGQAGIEPWYHSPGDTIDRVSPEKIQMVGDLIDSAVSDLVTEQEPLLTDEAA</sequence>
<dbReference type="SUPFAM" id="SSF53187">
    <property type="entry name" value="Zn-dependent exopeptidases"/>
    <property type="match status" value="1"/>
</dbReference>